<organism evidence="1 2">
    <name type="scientific">Ixodes persulcatus</name>
    <name type="common">Taiga tick</name>
    <dbReference type="NCBI Taxonomy" id="34615"/>
    <lineage>
        <taxon>Eukaryota</taxon>
        <taxon>Metazoa</taxon>
        <taxon>Ecdysozoa</taxon>
        <taxon>Arthropoda</taxon>
        <taxon>Chelicerata</taxon>
        <taxon>Arachnida</taxon>
        <taxon>Acari</taxon>
        <taxon>Parasitiformes</taxon>
        <taxon>Ixodida</taxon>
        <taxon>Ixodoidea</taxon>
        <taxon>Ixodidae</taxon>
        <taxon>Ixodinae</taxon>
        <taxon>Ixodes</taxon>
    </lineage>
</organism>
<proteinExistence type="predicted"/>
<sequence length="251" mass="28303">MARALTMAAGGARALSLGSRTSSAAAHPVLRSRERLKNRSVADQHSPAFISQPGTTILSATHLLDFVPRGVTRLILHLGTNDLATTGYRNLLGLIRERRPDISHVYVTLVLPHSPNRRRGSSNRGFVARFNGRARALNGRLRGLCHRERNTYFLDHCLDQLPRRLAMAADGLHLSFCSVSYLAWNVHRLLARCHRRTTDVWRDHAASLEPVVDTLSRTRLRLCPSRERRCDAWHPNTLQPPEDIQCRPLLN</sequence>
<keyword evidence="2" id="KW-1185">Reference proteome</keyword>
<reference evidence="1 2" key="1">
    <citation type="journal article" date="2020" name="Cell">
        <title>Large-Scale Comparative Analyses of Tick Genomes Elucidate Their Genetic Diversity and Vector Capacities.</title>
        <authorList>
            <consortium name="Tick Genome and Microbiome Consortium (TIGMIC)"/>
            <person name="Jia N."/>
            <person name="Wang J."/>
            <person name="Shi W."/>
            <person name="Du L."/>
            <person name="Sun Y."/>
            <person name="Zhan W."/>
            <person name="Jiang J.F."/>
            <person name="Wang Q."/>
            <person name="Zhang B."/>
            <person name="Ji P."/>
            <person name="Bell-Sakyi L."/>
            <person name="Cui X.M."/>
            <person name="Yuan T.T."/>
            <person name="Jiang B.G."/>
            <person name="Yang W.F."/>
            <person name="Lam T.T."/>
            <person name="Chang Q.C."/>
            <person name="Ding S.J."/>
            <person name="Wang X.J."/>
            <person name="Zhu J.G."/>
            <person name="Ruan X.D."/>
            <person name="Zhao L."/>
            <person name="Wei J.T."/>
            <person name="Ye R.Z."/>
            <person name="Que T.C."/>
            <person name="Du C.H."/>
            <person name="Zhou Y.H."/>
            <person name="Cheng J.X."/>
            <person name="Dai P.F."/>
            <person name="Guo W.B."/>
            <person name="Han X.H."/>
            <person name="Huang E.J."/>
            <person name="Li L.F."/>
            <person name="Wei W."/>
            <person name="Gao Y.C."/>
            <person name="Liu J.Z."/>
            <person name="Shao H.Z."/>
            <person name="Wang X."/>
            <person name="Wang C.C."/>
            <person name="Yang T.C."/>
            <person name="Huo Q.B."/>
            <person name="Li W."/>
            <person name="Chen H.Y."/>
            <person name="Chen S.E."/>
            <person name="Zhou L.G."/>
            <person name="Ni X.B."/>
            <person name="Tian J.H."/>
            <person name="Sheng Y."/>
            <person name="Liu T."/>
            <person name="Pan Y.S."/>
            <person name="Xia L.Y."/>
            <person name="Li J."/>
            <person name="Zhao F."/>
            <person name="Cao W.C."/>
        </authorList>
    </citation>
    <scope>NUCLEOTIDE SEQUENCE [LARGE SCALE GENOMIC DNA]</scope>
    <source>
        <strain evidence="1">Iper-2018</strain>
    </source>
</reference>
<dbReference type="Proteomes" id="UP000805193">
    <property type="component" value="Unassembled WGS sequence"/>
</dbReference>
<accession>A0AC60PDE5</accession>
<dbReference type="EMBL" id="JABSTQ010010788">
    <property type="protein sequence ID" value="KAG0417904.1"/>
    <property type="molecule type" value="Genomic_DNA"/>
</dbReference>
<comment type="caution">
    <text evidence="1">The sequence shown here is derived from an EMBL/GenBank/DDBJ whole genome shotgun (WGS) entry which is preliminary data.</text>
</comment>
<name>A0AC60PDE5_IXOPE</name>
<protein>
    <submittedName>
        <fullName evidence="1">Uncharacterized protein</fullName>
    </submittedName>
</protein>
<evidence type="ECO:0000313" key="2">
    <source>
        <dbReference type="Proteomes" id="UP000805193"/>
    </source>
</evidence>
<evidence type="ECO:0000313" key="1">
    <source>
        <dbReference type="EMBL" id="KAG0417904.1"/>
    </source>
</evidence>
<gene>
    <name evidence="1" type="ORF">HPB47_005269</name>
</gene>